<reference evidence="1" key="1">
    <citation type="journal article" date="2014" name="Front. Microbiol.">
        <title>High frequency of phylogenetically diverse reductive dehalogenase-homologous genes in deep subseafloor sedimentary metagenomes.</title>
        <authorList>
            <person name="Kawai M."/>
            <person name="Futagami T."/>
            <person name="Toyoda A."/>
            <person name="Takaki Y."/>
            <person name="Nishi S."/>
            <person name="Hori S."/>
            <person name="Arai W."/>
            <person name="Tsubouchi T."/>
            <person name="Morono Y."/>
            <person name="Uchiyama I."/>
            <person name="Ito T."/>
            <person name="Fujiyama A."/>
            <person name="Inagaki F."/>
            <person name="Takami H."/>
        </authorList>
    </citation>
    <scope>NUCLEOTIDE SEQUENCE</scope>
    <source>
        <strain evidence="1">Expedition CK06-06</strain>
    </source>
</reference>
<dbReference type="EMBL" id="BART01002378">
    <property type="protein sequence ID" value="GAG60664.1"/>
    <property type="molecule type" value="Genomic_DNA"/>
</dbReference>
<feature type="non-terminal residue" evidence="1">
    <location>
        <position position="294"/>
    </location>
</feature>
<evidence type="ECO:0000313" key="1">
    <source>
        <dbReference type="EMBL" id="GAG60664.1"/>
    </source>
</evidence>
<dbReference type="AlphaFoldDB" id="X0YVB6"/>
<protein>
    <submittedName>
        <fullName evidence="1">Uncharacterized protein</fullName>
    </submittedName>
</protein>
<comment type="caution">
    <text evidence="1">The sequence shown here is derived from an EMBL/GenBank/DDBJ whole genome shotgun (WGS) entry which is preliminary data.</text>
</comment>
<proteinExistence type="predicted"/>
<accession>X0YVB6</accession>
<gene>
    <name evidence="1" type="ORF">S01H4_07310</name>
</gene>
<organism evidence="1">
    <name type="scientific">marine sediment metagenome</name>
    <dbReference type="NCBI Taxonomy" id="412755"/>
    <lineage>
        <taxon>unclassified sequences</taxon>
        <taxon>metagenomes</taxon>
        <taxon>ecological metagenomes</taxon>
    </lineage>
</organism>
<name>X0YVB6_9ZZZZ</name>
<sequence>MALNFLNNGYFAGKVGIGTEGAVYQLTLGGNAVGSTEGLRINDPSNAAYGAHFSFSDTPNEVWIGGITNNTYNSAIGIYREATRSITIDASNEVGIGTVSPGYKLDVVGSIKASVQGRFASGSASTPSYSFDADSDSGMFRATTNALGFSTAATERMRITSAGNVGIGTTSPSYKLDVSDEIRMVGGLNMTAQTGTLYATDGALSYYSSTNGVYLNGAGANGWLRLNASGVQNDQNSINIYGSAGNYMNFRTANVTRLTINASGNAIFTGNVGIGTTSPQAKLQINDGNLYFKN</sequence>